<dbReference type="OrthoDB" id="9856168at2"/>
<feature type="transmembrane region" description="Helical" evidence="1">
    <location>
        <begin position="18"/>
        <end position="34"/>
    </location>
</feature>
<keyword evidence="3" id="KW-1185">Reference proteome</keyword>
<feature type="transmembrane region" description="Helical" evidence="1">
    <location>
        <begin position="125"/>
        <end position="145"/>
    </location>
</feature>
<protein>
    <recommendedName>
        <fullName evidence="4">ABC-2 family transporter protein</fullName>
    </recommendedName>
</protein>
<feature type="transmembrane region" description="Helical" evidence="1">
    <location>
        <begin position="92"/>
        <end position="113"/>
    </location>
</feature>
<keyword evidence="1" id="KW-0812">Transmembrane</keyword>
<sequence length="221" mass="24686">MKRFSLRYLLLTSRFEQIWFPLAFWALFVIIAFLRGPEYIVDTTRAYLGAVIPLGGGILAAYAVLEDPALELRFATPVTSLQTLLERLVPTFLVQTLFALTYQLFAVAFGADFAPIYATWGSLQLAWLVPTLALMALGCFSAMLATRATTGALLAGMVWLVQLVARSWFAENEIGKYLLVFMSSFMLDHPALRANQLVLGAVSLAFFLASWALLQRQERYI</sequence>
<accession>A0A0S7BE71</accession>
<proteinExistence type="predicted"/>
<feature type="transmembrane region" description="Helical" evidence="1">
    <location>
        <begin position="197"/>
        <end position="214"/>
    </location>
</feature>
<evidence type="ECO:0000256" key="1">
    <source>
        <dbReference type="SAM" id="Phobius"/>
    </source>
</evidence>
<dbReference type="EMBL" id="DF967972">
    <property type="protein sequence ID" value="GAP12694.1"/>
    <property type="molecule type" value="Genomic_DNA"/>
</dbReference>
<evidence type="ECO:0000313" key="2">
    <source>
        <dbReference type="EMBL" id="GAP12694.1"/>
    </source>
</evidence>
<reference evidence="2" key="1">
    <citation type="submission" date="2015-07" db="EMBL/GenBank/DDBJ databases">
        <title>Draft Genome Sequences of Anaerolinea thermolimosa IMO-1, Bellilinea caldifistulae GOMI-1, Leptolinea tardivitalis YMTK-2, Levilinea saccharolytica KIBI-1,Longilinea arvoryzae KOME-1, Previously Described as Members of the Anaerolineaceae (Chloroflexi).</title>
        <authorList>
            <person name="Sekiguchi Y."/>
            <person name="Ohashi A."/>
            <person name="Matsuura N."/>
            <person name="Tourlousse M.D."/>
        </authorList>
    </citation>
    <scope>NUCLEOTIDE SEQUENCE [LARGE SCALE GENOMIC DNA]</scope>
    <source>
        <strain evidence="2">KOME-1</strain>
    </source>
</reference>
<gene>
    <name evidence="2" type="ORF">LARV_00430</name>
</gene>
<keyword evidence="1" id="KW-1133">Transmembrane helix</keyword>
<dbReference type="AlphaFoldDB" id="A0A0S7BE71"/>
<dbReference type="RefSeq" id="WP_075072100.1">
    <property type="nucleotide sequence ID" value="NZ_DF967972.1"/>
</dbReference>
<dbReference type="Proteomes" id="UP000055060">
    <property type="component" value="Unassembled WGS sequence"/>
</dbReference>
<name>A0A0S7BE71_9CHLR</name>
<feature type="transmembrane region" description="Helical" evidence="1">
    <location>
        <begin position="46"/>
        <end position="65"/>
    </location>
</feature>
<evidence type="ECO:0000313" key="3">
    <source>
        <dbReference type="Proteomes" id="UP000055060"/>
    </source>
</evidence>
<organism evidence="2">
    <name type="scientific">Longilinea arvoryzae</name>
    <dbReference type="NCBI Taxonomy" id="360412"/>
    <lineage>
        <taxon>Bacteria</taxon>
        <taxon>Bacillati</taxon>
        <taxon>Chloroflexota</taxon>
        <taxon>Anaerolineae</taxon>
        <taxon>Anaerolineales</taxon>
        <taxon>Anaerolineaceae</taxon>
        <taxon>Longilinea</taxon>
    </lineage>
</organism>
<evidence type="ECO:0008006" key="4">
    <source>
        <dbReference type="Google" id="ProtNLM"/>
    </source>
</evidence>
<keyword evidence="1" id="KW-0472">Membrane</keyword>
<dbReference type="STRING" id="360412.LARV_00430"/>